<dbReference type="CDD" id="cd14490">
    <property type="entry name" value="CBM6-CBM35-CBM36_like_1"/>
    <property type="match status" value="1"/>
</dbReference>
<dbReference type="InterPro" id="IPR008979">
    <property type="entry name" value="Galactose-bd-like_sf"/>
</dbReference>
<feature type="domain" description="CBM6" evidence="2">
    <location>
        <begin position="176"/>
        <end position="298"/>
    </location>
</feature>
<sequence length="833" mass="85541">MHRKARILLSTIVLALVGAMIAVAPPAVAATTTYQAESAALSGGAIVDTGHTGYTGSGFVGGYTDANKGNTATTFTVSAAAAGPRAFSLRYANGTGATMSLSIYVNGTRIRQTVLPSPGDWNTWATKAETLTLRAGSNTVAYRFDTTDLGNVNLDNIAVTGASDPTDPPTDPPVGLPYQMETGFLSGGAIVATAVGGFSGTGYASGFTTVGARAIRTVNVASAGNAVTTLRYSNTTGGAKTLSTYVNGLKTGQITLPAGSGWLTATQTLPLRAGLNLIGYQYDAGDTGGVALDGLSVAGDLTLNTRGATVPYTEYEAENGSTNATVIGPDRTYLTLASEASGRRAVRLDSTGEYVQITLAKPANSIVVRYSIPDNAAGTGITAPLALYAGGTKLQDLSLSSAYSWVYGEYPYGNDPAGGKPHHFFDEVRAQFPAQPAGTVLKLQKDASSTAASYVIDLVDTEQVAPALTAPAGHLSITGYGAVADDAGDDTAAINSAVAAARAQGRGVWIPAGTFVINARVNLAGVSVRGAGQWHTTVRGTSGKGGFFATGSGVQIADLTISGDVRYRDDANFDAGIEGNFGSGSLVHNVWMEHVKVGMWIDSGTDGLYVAGVRIRDTFADGVNIHANVRNTRFDQSAVRNTGDDGLAMFSQGSPVTNCAFTFNTVSLPLLANTVGVYGGNGNRVEDNLLSDTVTGSSGIAISTRFSPVPFSGTTSVQRNTLTRTGGFEPNWGAQLGALWIYADTADITAPVLVKDLTIVDSTYQAILLSYQKTITNLTLDHIAVSGAGGYAIEANAAGSATANHVTVTGAASGGLNNLTGYAFVRGQGNSGW</sequence>
<dbReference type="RefSeq" id="WP_307559952.1">
    <property type="nucleotide sequence ID" value="NZ_JAUSQU010000001.1"/>
</dbReference>
<dbReference type="Pfam" id="PF22815">
    <property type="entry name" value="CatAgl_D1"/>
    <property type="match status" value="1"/>
</dbReference>
<name>A0ABT9QDK4_9ACTN</name>
<feature type="chain" id="PRO_5046352488" description="CBM6 domain-containing protein" evidence="1">
    <location>
        <begin position="30"/>
        <end position="833"/>
    </location>
</feature>
<dbReference type="InterPro" id="IPR055149">
    <property type="entry name" value="Agl_cat_D2"/>
</dbReference>
<dbReference type="Gene3D" id="2.60.120.260">
    <property type="entry name" value="Galactose-binding domain-like"/>
    <property type="match status" value="3"/>
</dbReference>
<proteinExistence type="predicted"/>
<keyword evidence="4" id="KW-1185">Reference proteome</keyword>
<dbReference type="SUPFAM" id="SSF51126">
    <property type="entry name" value="Pectin lyase-like"/>
    <property type="match status" value="1"/>
</dbReference>
<dbReference type="InterPro" id="IPR011050">
    <property type="entry name" value="Pectin_lyase_fold/virulence"/>
</dbReference>
<dbReference type="InterPro" id="IPR012334">
    <property type="entry name" value="Pectin_lyas_fold"/>
</dbReference>
<dbReference type="SUPFAM" id="SSF49785">
    <property type="entry name" value="Galactose-binding domain-like"/>
    <property type="match status" value="2"/>
</dbReference>
<evidence type="ECO:0000256" key="1">
    <source>
        <dbReference type="SAM" id="SignalP"/>
    </source>
</evidence>
<dbReference type="InterPro" id="IPR005084">
    <property type="entry name" value="CBM6"/>
</dbReference>
<gene>
    <name evidence="3" type="ORF">J2853_004024</name>
</gene>
<dbReference type="InterPro" id="IPR051816">
    <property type="entry name" value="Glycosyl_Hydrolase_31"/>
</dbReference>
<comment type="caution">
    <text evidence="3">The sequence shown here is derived from an EMBL/GenBank/DDBJ whole genome shotgun (WGS) entry which is preliminary data.</text>
</comment>
<evidence type="ECO:0000313" key="3">
    <source>
        <dbReference type="EMBL" id="MDP9844813.1"/>
    </source>
</evidence>
<dbReference type="PANTHER" id="PTHR43863:SF2">
    <property type="entry name" value="MALTASE-GLUCOAMYLASE"/>
    <property type="match status" value="1"/>
</dbReference>
<reference evidence="3 4" key="1">
    <citation type="submission" date="2023-07" db="EMBL/GenBank/DDBJ databases">
        <title>Sequencing the genomes of 1000 actinobacteria strains.</title>
        <authorList>
            <person name="Klenk H.-P."/>
        </authorList>
    </citation>
    <scope>NUCLEOTIDE SEQUENCE [LARGE SCALE GENOMIC DNA]</scope>
    <source>
        <strain evidence="3 4">DSM 46740</strain>
    </source>
</reference>
<dbReference type="Proteomes" id="UP001225356">
    <property type="component" value="Unassembled WGS sequence"/>
</dbReference>
<dbReference type="PANTHER" id="PTHR43863">
    <property type="entry name" value="HYDROLASE, PUTATIVE (AFU_ORTHOLOGUE AFUA_1G03140)-RELATED"/>
    <property type="match status" value="1"/>
</dbReference>
<protein>
    <recommendedName>
        <fullName evidence="2">CBM6 domain-containing protein</fullName>
    </recommendedName>
</protein>
<feature type="domain" description="CBM6" evidence="2">
    <location>
        <begin position="32"/>
        <end position="160"/>
    </location>
</feature>
<dbReference type="EMBL" id="JAUSQU010000001">
    <property type="protein sequence ID" value="MDP9844813.1"/>
    <property type="molecule type" value="Genomic_DNA"/>
</dbReference>
<evidence type="ECO:0000259" key="2">
    <source>
        <dbReference type="PROSITE" id="PS51175"/>
    </source>
</evidence>
<organism evidence="3 4">
    <name type="scientific">Streptosporangium lutulentum</name>
    <dbReference type="NCBI Taxonomy" id="1461250"/>
    <lineage>
        <taxon>Bacteria</taxon>
        <taxon>Bacillati</taxon>
        <taxon>Actinomycetota</taxon>
        <taxon>Actinomycetes</taxon>
        <taxon>Streptosporangiales</taxon>
        <taxon>Streptosporangiaceae</taxon>
        <taxon>Streptosporangium</taxon>
    </lineage>
</organism>
<dbReference type="CDD" id="cd04083">
    <property type="entry name" value="CBM35_Lmo2446-like"/>
    <property type="match status" value="2"/>
</dbReference>
<evidence type="ECO:0000313" key="4">
    <source>
        <dbReference type="Proteomes" id="UP001225356"/>
    </source>
</evidence>
<accession>A0ABT9QDK4</accession>
<dbReference type="InterPro" id="IPR006626">
    <property type="entry name" value="PbH1"/>
</dbReference>
<dbReference type="Pfam" id="PF03422">
    <property type="entry name" value="CBM_6"/>
    <property type="match status" value="1"/>
</dbReference>
<keyword evidence="1" id="KW-0732">Signal</keyword>
<dbReference type="InterPro" id="IPR033801">
    <property type="entry name" value="CBM6-CBM35-CBM36-like_1"/>
</dbReference>
<dbReference type="PROSITE" id="PS51175">
    <property type="entry name" value="CBM6"/>
    <property type="match status" value="2"/>
</dbReference>
<dbReference type="Gene3D" id="2.160.20.10">
    <property type="entry name" value="Single-stranded right-handed beta-helix, Pectin lyase-like"/>
    <property type="match status" value="1"/>
</dbReference>
<dbReference type="Pfam" id="PF22816">
    <property type="entry name" value="CatAgl_D2"/>
    <property type="match status" value="1"/>
</dbReference>
<dbReference type="SMART" id="SM00710">
    <property type="entry name" value="PbH1"/>
    <property type="match status" value="8"/>
</dbReference>
<feature type="signal peptide" evidence="1">
    <location>
        <begin position="1"/>
        <end position="29"/>
    </location>
</feature>